<dbReference type="AlphaFoldDB" id="A0A2T3ITQ6"/>
<evidence type="ECO:0000313" key="1">
    <source>
        <dbReference type="EMBL" id="PSU31749.1"/>
    </source>
</evidence>
<gene>
    <name evidence="1" type="ORF">C9I99_21430</name>
</gene>
<accession>A0A2T3ITQ6</accession>
<comment type="caution">
    <text evidence="1">The sequence shown here is derived from an EMBL/GenBank/DDBJ whole genome shotgun (WGS) entry which is preliminary data.</text>
</comment>
<dbReference type="RefSeq" id="WP_107350880.1">
    <property type="nucleotide sequence ID" value="NZ_PYMH01000013.1"/>
</dbReference>
<keyword evidence="2" id="KW-1185">Reference proteome</keyword>
<dbReference type="EMBL" id="PYMH01000013">
    <property type="protein sequence ID" value="PSU31749.1"/>
    <property type="molecule type" value="Genomic_DNA"/>
</dbReference>
<sequence length="166" mass="19189">MSQLPLEYSNALKGLKAHADYATKSLIDKYNDEAELTKALKLISENKIAVKKIIEAVKDEQVTIPEIDEAWLFDWLIRTGDLSLSFLWKRPLYYAACNKIEEIEYYFVTKYFNDVQACVGQSTIKEDVEEAMHLFRLEYIPDIPLVLKQSLKMPDIISHVATLKEL</sequence>
<evidence type="ECO:0000313" key="2">
    <source>
        <dbReference type="Proteomes" id="UP000241222"/>
    </source>
</evidence>
<organism evidence="1 2">
    <name type="scientific">Photobacterium lutimaris</name>
    <dbReference type="NCBI Taxonomy" id="388278"/>
    <lineage>
        <taxon>Bacteria</taxon>
        <taxon>Pseudomonadati</taxon>
        <taxon>Pseudomonadota</taxon>
        <taxon>Gammaproteobacteria</taxon>
        <taxon>Vibrionales</taxon>
        <taxon>Vibrionaceae</taxon>
        <taxon>Photobacterium</taxon>
    </lineage>
</organism>
<dbReference type="Proteomes" id="UP000241222">
    <property type="component" value="Unassembled WGS sequence"/>
</dbReference>
<protein>
    <submittedName>
        <fullName evidence="1">Uncharacterized protein</fullName>
    </submittedName>
</protein>
<proteinExistence type="predicted"/>
<reference evidence="1 2" key="1">
    <citation type="submission" date="2018-03" db="EMBL/GenBank/DDBJ databases">
        <title>Whole genome sequencing of Histamine producing bacteria.</title>
        <authorList>
            <person name="Butler K."/>
        </authorList>
    </citation>
    <scope>NUCLEOTIDE SEQUENCE [LARGE SCALE GENOMIC DNA]</scope>
    <source>
        <strain evidence="1 2">JCM 13586</strain>
    </source>
</reference>
<name>A0A2T3ITQ6_9GAMM</name>